<evidence type="ECO:0000313" key="3">
    <source>
        <dbReference type="Proteomes" id="UP001549077"/>
    </source>
</evidence>
<evidence type="ECO:0000256" key="1">
    <source>
        <dbReference type="SAM" id="MobiDB-lite"/>
    </source>
</evidence>
<organism evidence="2 3">
    <name type="scientific">Rhizobium binae</name>
    <dbReference type="NCBI Taxonomy" id="1138190"/>
    <lineage>
        <taxon>Bacteria</taxon>
        <taxon>Pseudomonadati</taxon>
        <taxon>Pseudomonadota</taxon>
        <taxon>Alphaproteobacteria</taxon>
        <taxon>Hyphomicrobiales</taxon>
        <taxon>Rhizobiaceae</taxon>
        <taxon>Rhizobium/Agrobacterium group</taxon>
        <taxon>Rhizobium</taxon>
    </lineage>
</organism>
<accession>A0ABV2MQZ5</accession>
<dbReference type="EMBL" id="JBEPMY010000038">
    <property type="protein sequence ID" value="MET3758883.1"/>
    <property type="molecule type" value="Genomic_DNA"/>
</dbReference>
<gene>
    <name evidence="2" type="ORF">ABID08_006267</name>
</gene>
<feature type="region of interest" description="Disordered" evidence="1">
    <location>
        <begin position="38"/>
        <end position="58"/>
    </location>
</feature>
<proteinExistence type="predicted"/>
<dbReference type="Proteomes" id="UP001549077">
    <property type="component" value="Unassembled WGS sequence"/>
</dbReference>
<sequence length="58" mass="6585">MRQQTKPFTVEIKQCRKLKAADRKPSIWGKLDLTSDPHALAEREPNELLAVAGDNDRP</sequence>
<comment type="caution">
    <text evidence="2">The sequence shown here is derived from an EMBL/GenBank/DDBJ whole genome shotgun (WGS) entry which is preliminary data.</text>
</comment>
<name>A0ABV2MQZ5_9HYPH</name>
<evidence type="ECO:0000313" key="2">
    <source>
        <dbReference type="EMBL" id="MET3758883.1"/>
    </source>
</evidence>
<protein>
    <submittedName>
        <fullName evidence="2">Uncharacterized protein</fullName>
    </submittedName>
</protein>
<keyword evidence="3" id="KW-1185">Reference proteome</keyword>
<reference evidence="2 3" key="1">
    <citation type="submission" date="2024-06" db="EMBL/GenBank/DDBJ databases">
        <title>Genomic Encyclopedia of Type Strains, Phase IV (KMG-IV): sequencing the most valuable type-strain genomes for metagenomic binning, comparative biology and taxonomic classification.</title>
        <authorList>
            <person name="Goeker M."/>
        </authorList>
    </citation>
    <scope>NUCLEOTIDE SEQUENCE [LARGE SCALE GENOMIC DNA]</scope>
    <source>
        <strain evidence="2 3">DSM 29288</strain>
    </source>
</reference>